<sequence length="170" mass="18461">MRYVFAGLLVLLGHAVQAQIGLLQTGGRAAVSAHSLAKRPTKAGAKAKEAAAPPVKYVTPFTYRGQTVSHQRTAADQLKGKGSTEILALEALLEETYTAMRADSAQSFCPPARFDAIAAAARTAAGARPSWDYYAYQNELAFYQQEEARRQRLLNPPPPPARRPPVKRRG</sequence>
<organism evidence="3 4">
    <name type="scientific">Hymenobacter edaphi</name>
    <dbReference type="NCBI Taxonomy" id="2211146"/>
    <lineage>
        <taxon>Bacteria</taxon>
        <taxon>Pseudomonadati</taxon>
        <taxon>Bacteroidota</taxon>
        <taxon>Cytophagia</taxon>
        <taxon>Cytophagales</taxon>
        <taxon>Hymenobacteraceae</taxon>
        <taxon>Hymenobacter</taxon>
    </lineage>
</organism>
<evidence type="ECO:0000256" key="1">
    <source>
        <dbReference type="SAM" id="MobiDB-lite"/>
    </source>
</evidence>
<comment type="caution">
    <text evidence="3">The sequence shown here is derived from an EMBL/GenBank/DDBJ whole genome shotgun (WGS) entry which is preliminary data.</text>
</comment>
<feature type="signal peptide" evidence="2">
    <location>
        <begin position="1"/>
        <end position="18"/>
    </location>
</feature>
<dbReference type="AlphaFoldDB" id="A0A328BTE4"/>
<keyword evidence="4" id="KW-1185">Reference proteome</keyword>
<reference evidence="4" key="1">
    <citation type="submission" date="2018-05" db="EMBL/GenBank/DDBJ databases">
        <authorList>
            <person name="Nie L."/>
        </authorList>
    </citation>
    <scope>NUCLEOTIDE SEQUENCE [LARGE SCALE GENOMIC DNA]</scope>
    <source>
        <strain evidence="4">NL</strain>
    </source>
</reference>
<feature type="region of interest" description="Disordered" evidence="1">
    <location>
        <begin position="147"/>
        <end position="170"/>
    </location>
</feature>
<accession>A0A328BTE4</accession>
<evidence type="ECO:0000256" key="2">
    <source>
        <dbReference type="SAM" id="SignalP"/>
    </source>
</evidence>
<dbReference type="Proteomes" id="UP000248553">
    <property type="component" value="Unassembled WGS sequence"/>
</dbReference>
<evidence type="ECO:0000313" key="4">
    <source>
        <dbReference type="Proteomes" id="UP000248553"/>
    </source>
</evidence>
<name>A0A328BTE4_9BACT</name>
<feature type="chain" id="PRO_5016402139" evidence="2">
    <location>
        <begin position="19"/>
        <end position="170"/>
    </location>
</feature>
<gene>
    <name evidence="3" type="ORF">DLM85_06980</name>
</gene>
<evidence type="ECO:0000313" key="3">
    <source>
        <dbReference type="EMBL" id="RAK70570.1"/>
    </source>
</evidence>
<dbReference type="OrthoDB" id="886790at2"/>
<dbReference type="EMBL" id="QHKM01000001">
    <property type="protein sequence ID" value="RAK70570.1"/>
    <property type="molecule type" value="Genomic_DNA"/>
</dbReference>
<keyword evidence="2" id="KW-0732">Signal</keyword>
<dbReference type="RefSeq" id="WP_111477320.1">
    <property type="nucleotide sequence ID" value="NZ_QHKM01000001.1"/>
</dbReference>
<proteinExistence type="predicted"/>
<protein>
    <submittedName>
        <fullName evidence="3">Uncharacterized protein</fullName>
    </submittedName>
</protein>